<keyword evidence="11" id="KW-0325">Glycoprotein</keyword>
<evidence type="ECO:0000256" key="5">
    <source>
        <dbReference type="ARBA" id="ARBA00022502"/>
    </source>
</evidence>
<dbReference type="PANTHER" id="PTHR23072:SF0">
    <property type="entry name" value="GPI ETHANOLAMINE PHOSPHATE TRANSFERASE 2"/>
    <property type="match status" value="1"/>
</dbReference>
<feature type="transmembrane region" description="Helical" evidence="12">
    <location>
        <begin position="473"/>
        <end position="493"/>
    </location>
</feature>
<comment type="subcellular location">
    <subcellularLocation>
        <location evidence="1 12">Endoplasmic reticulum membrane</location>
        <topology evidence="1 12">Multi-pass membrane protein</topology>
    </subcellularLocation>
</comment>
<dbReference type="CDD" id="cd16024">
    <property type="entry name" value="GPI_EPT_2"/>
    <property type="match status" value="1"/>
</dbReference>
<feature type="transmembrane region" description="Helical" evidence="12">
    <location>
        <begin position="444"/>
        <end position="461"/>
    </location>
</feature>
<evidence type="ECO:0000256" key="7">
    <source>
        <dbReference type="ARBA" id="ARBA00022692"/>
    </source>
</evidence>
<gene>
    <name evidence="14" type="ORF">PPACK8108_LOCUS1559</name>
</gene>
<reference evidence="14" key="1">
    <citation type="submission" date="2022-06" db="EMBL/GenBank/DDBJ databases">
        <authorList>
            <consortium name="SYNGENTA / RWTH Aachen University"/>
        </authorList>
    </citation>
    <scope>NUCLEOTIDE SEQUENCE</scope>
</reference>
<name>A0AAV0AK41_PHAPC</name>
<dbReference type="GO" id="GO:0051267">
    <property type="term" value="F:CP2 mannose-ethanolamine phosphotransferase activity"/>
    <property type="evidence" value="ECO:0007669"/>
    <property type="project" value="TreeGrafter"/>
</dbReference>
<dbReference type="InterPro" id="IPR017850">
    <property type="entry name" value="Alkaline_phosphatase_core_sf"/>
</dbReference>
<dbReference type="Proteomes" id="UP001153365">
    <property type="component" value="Unassembled WGS sequence"/>
</dbReference>
<feature type="transmembrane region" description="Helical" evidence="12">
    <location>
        <begin position="591"/>
        <end position="607"/>
    </location>
</feature>
<feature type="transmembrane region" description="Helical" evidence="12">
    <location>
        <begin position="800"/>
        <end position="822"/>
    </location>
</feature>
<evidence type="ECO:0000256" key="4">
    <source>
        <dbReference type="ARBA" id="ARBA00020830"/>
    </source>
</evidence>
<feature type="transmembrane region" description="Helical" evidence="12">
    <location>
        <begin position="9"/>
        <end position="34"/>
    </location>
</feature>
<keyword evidence="8 12" id="KW-0256">Endoplasmic reticulum</keyword>
<dbReference type="GO" id="GO:0006506">
    <property type="term" value="P:GPI anchor biosynthetic process"/>
    <property type="evidence" value="ECO:0007669"/>
    <property type="project" value="UniProtKB-KW"/>
</dbReference>
<keyword evidence="15" id="KW-1185">Reference proteome</keyword>
<dbReference type="EMBL" id="CALTRL010000210">
    <property type="protein sequence ID" value="CAH7667168.1"/>
    <property type="molecule type" value="Genomic_DNA"/>
</dbReference>
<evidence type="ECO:0000256" key="8">
    <source>
        <dbReference type="ARBA" id="ARBA00022824"/>
    </source>
</evidence>
<evidence type="ECO:0000256" key="10">
    <source>
        <dbReference type="ARBA" id="ARBA00023136"/>
    </source>
</evidence>
<evidence type="ECO:0000256" key="9">
    <source>
        <dbReference type="ARBA" id="ARBA00022989"/>
    </source>
</evidence>
<evidence type="ECO:0000256" key="1">
    <source>
        <dbReference type="ARBA" id="ARBA00004477"/>
    </source>
</evidence>
<dbReference type="InterPro" id="IPR039527">
    <property type="entry name" value="PIGG/GPI7"/>
</dbReference>
<comment type="caution">
    <text evidence="14">The sequence shown here is derived from an EMBL/GenBank/DDBJ whole genome shotgun (WGS) entry which is preliminary data.</text>
</comment>
<dbReference type="Pfam" id="PF19316">
    <property type="entry name" value="PIGO_PIGG"/>
    <property type="match status" value="1"/>
</dbReference>
<dbReference type="PANTHER" id="PTHR23072">
    <property type="entry name" value="PHOSPHATIDYLINOSITOL GLYCAN-RELATED"/>
    <property type="match status" value="1"/>
</dbReference>
<dbReference type="Pfam" id="PF01663">
    <property type="entry name" value="Phosphodiest"/>
    <property type="match status" value="1"/>
</dbReference>
<dbReference type="InterPro" id="IPR002591">
    <property type="entry name" value="Phosphodiest/P_Trfase"/>
</dbReference>
<accession>A0AAV0AK41</accession>
<evidence type="ECO:0000259" key="13">
    <source>
        <dbReference type="Pfam" id="PF19316"/>
    </source>
</evidence>
<evidence type="ECO:0000256" key="3">
    <source>
        <dbReference type="ARBA" id="ARBA00005315"/>
    </source>
</evidence>
<evidence type="ECO:0000256" key="2">
    <source>
        <dbReference type="ARBA" id="ARBA00004687"/>
    </source>
</evidence>
<feature type="transmembrane region" description="Helical" evidence="12">
    <location>
        <begin position="828"/>
        <end position="849"/>
    </location>
</feature>
<dbReference type="InterPro" id="IPR045687">
    <property type="entry name" value="PIGG/GPI7_C"/>
</dbReference>
<keyword evidence="10 12" id="KW-0472">Membrane</keyword>
<feature type="transmembrane region" description="Helical" evidence="12">
    <location>
        <begin position="627"/>
        <end position="644"/>
    </location>
</feature>
<comment type="function">
    <text evidence="12">Ethanolamine phosphate transferase involved in glycosylphosphatidylinositol-anchor biosynthesis. Transfers ethanolamine phosphate to the GPI second mannose.</text>
</comment>
<evidence type="ECO:0000256" key="12">
    <source>
        <dbReference type="RuleBase" id="RU367106"/>
    </source>
</evidence>
<evidence type="ECO:0000256" key="11">
    <source>
        <dbReference type="ARBA" id="ARBA00023180"/>
    </source>
</evidence>
<feature type="domain" description="GPI ethanolamine phosphate transferase 2 C-terminal" evidence="13">
    <location>
        <begin position="444"/>
        <end position="845"/>
    </location>
</feature>
<dbReference type="Gene3D" id="3.40.720.10">
    <property type="entry name" value="Alkaline Phosphatase, subunit A"/>
    <property type="match status" value="1"/>
</dbReference>
<evidence type="ECO:0000256" key="6">
    <source>
        <dbReference type="ARBA" id="ARBA00022679"/>
    </source>
</evidence>
<comment type="pathway">
    <text evidence="2 12">Glycolipid biosynthesis; glycosylphosphatidylinositol-anchor biosynthesis.</text>
</comment>
<dbReference type="GO" id="GO:0005789">
    <property type="term" value="C:endoplasmic reticulum membrane"/>
    <property type="evidence" value="ECO:0007669"/>
    <property type="project" value="UniProtKB-SubCell"/>
</dbReference>
<comment type="similarity">
    <text evidence="3 12">Belongs to the PIGG/PIGN/PIGO family. PIGG subfamily.</text>
</comment>
<keyword evidence="6 12" id="KW-0808">Transferase</keyword>
<dbReference type="AlphaFoldDB" id="A0AAV0AK41"/>
<proteinExistence type="inferred from homology"/>
<feature type="transmembrane region" description="Helical" evidence="12">
    <location>
        <begin position="564"/>
        <end position="584"/>
    </location>
</feature>
<feature type="transmembrane region" description="Helical" evidence="12">
    <location>
        <begin position="753"/>
        <end position="779"/>
    </location>
</feature>
<organism evidence="14 15">
    <name type="scientific">Phakopsora pachyrhizi</name>
    <name type="common">Asian soybean rust disease fungus</name>
    <dbReference type="NCBI Taxonomy" id="170000"/>
    <lineage>
        <taxon>Eukaryota</taxon>
        <taxon>Fungi</taxon>
        <taxon>Dikarya</taxon>
        <taxon>Basidiomycota</taxon>
        <taxon>Pucciniomycotina</taxon>
        <taxon>Pucciniomycetes</taxon>
        <taxon>Pucciniales</taxon>
        <taxon>Phakopsoraceae</taxon>
        <taxon>Phakopsora</taxon>
    </lineage>
</organism>
<keyword evidence="5 12" id="KW-0337">GPI-anchor biosynthesis</keyword>
<sequence length="853" mass="95479">MAKGSRDRFWVDAQVLGILLSQFAAALLFAYGFFPVFKPPGGFSPPVGGVDDPPLFDRLVFVLIDALRSDFMFGQHSHMNFTKSLVREGRALPFTALAQSPTVTLPRLKAITTGANPQFLDAVMNIAEISDGSAILESSDSWLRQILFTSSNRSHVETGKPVKKALFFGDDTWLRLFPPSWFVETDGVSSFYVKDTEIVDYNVTRHLKRIFSNKNSQTWDLVLLHYLGLDHVGHLSGAKSVLMGPKQRQMDEVISQIFHSISTQDSISGQKSLLVIAGDHGMTDAGNHGGSSADEVRAALLFAAPSFFAPKLHEHEEIKPEIVQQVDIAPTLAALFGAGIPSASIGVAIGSIIKLSCQCQEKSTFNDTYLHKVFRENAFQMASLLQKAGRNSPALGILQENLSELTETTVRDAIDKLDPENLKLFLLKAQDHLLLQFSGAHNPTMLLGLILLALTAIAIFWKTIKVLTVSNLAYCDWQSLIAIVFTVVQLSSFGSTSFIEEEHEAWFFLTSSFLLIKAIFSPPKNRFEYFMVCMIVRVFRGWSFNGQKEATNSSLSFQLRGQTSFFHLLDLLGIYLFVTTWPLFKKLDLHNMAFFVCISSASILTLTPMDGPLFYFAEDFLFGKLTYRPLTIYIILTLSATFMLKESNRVKFLSKLQLIFFVLLRSLTRLENYPVLWLSLAVSKILSTIQDENNVSKGLECKARHGKVLKTYDHISSAWLQVALCKCAFFAFGGSNSLATVDLSNSYNGLKSYSIPSVTLLTFLSNFAGPITISLGFILRNEYLSNKESVTLDVLFKSTYFSVYLLMICLLGAHFTEHLFVYTVFSPAVLYCFGWCFGFHYLMTFFEIFMSWI</sequence>
<evidence type="ECO:0000313" key="15">
    <source>
        <dbReference type="Proteomes" id="UP001153365"/>
    </source>
</evidence>
<dbReference type="SUPFAM" id="SSF53649">
    <property type="entry name" value="Alkaline phosphatase-like"/>
    <property type="match status" value="1"/>
</dbReference>
<keyword evidence="7 12" id="KW-0812">Transmembrane</keyword>
<dbReference type="InterPro" id="IPR037674">
    <property type="entry name" value="PIG-G_N"/>
</dbReference>
<keyword evidence="9 12" id="KW-1133">Transmembrane helix</keyword>
<protein>
    <recommendedName>
        <fullName evidence="4 12">GPI ethanolamine phosphate transferase 2</fullName>
    </recommendedName>
</protein>
<evidence type="ECO:0000313" key="14">
    <source>
        <dbReference type="EMBL" id="CAH7667168.1"/>
    </source>
</evidence>